<feature type="transmembrane region" description="Helical" evidence="6">
    <location>
        <begin position="6"/>
        <end position="26"/>
    </location>
</feature>
<evidence type="ECO:0000256" key="1">
    <source>
        <dbReference type="ARBA" id="ARBA00004651"/>
    </source>
</evidence>
<evidence type="ECO:0000256" key="2">
    <source>
        <dbReference type="ARBA" id="ARBA00022475"/>
    </source>
</evidence>
<proteinExistence type="predicted"/>
<keyword evidence="4 6" id="KW-1133">Transmembrane helix</keyword>
<feature type="domain" description="Cardiolipin synthase N-terminal" evidence="7">
    <location>
        <begin position="18"/>
        <end position="57"/>
    </location>
</feature>
<evidence type="ECO:0000313" key="9">
    <source>
        <dbReference type="Proteomes" id="UP000615446"/>
    </source>
</evidence>
<keyword evidence="2" id="KW-1003">Cell membrane</keyword>
<comment type="caution">
    <text evidence="8">The sequence shown here is derived from an EMBL/GenBank/DDBJ whole genome shotgun (WGS) entry which is preliminary data.</text>
</comment>
<dbReference type="AlphaFoldDB" id="A0A8H3KX20"/>
<feature type="transmembrane region" description="Helical" evidence="6">
    <location>
        <begin position="38"/>
        <end position="57"/>
    </location>
</feature>
<keyword evidence="5 6" id="KW-0472">Membrane</keyword>
<comment type="subcellular location">
    <subcellularLocation>
        <location evidence="1">Cell membrane</location>
        <topology evidence="1">Multi-pass membrane protein</topology>
    </subcellularLocation>
</comment>
<evidence type="ECO:0000259" key="7">
    <source>
        <dbReference type="Pfam" id="PF13396"/>
    </source>
</evidence>
<evidence type="ECO:0000256" key="3">
    <source>
        <dbReference type="ARBA" id="ARBA00022692"/>
    </source>
</evidence>
<reference evidence="8" key="1">
    <citation type="submission" date="2019-10" db="EMBL/GenBank/DDBJ databases">
        <title>Conservation and host-specific expression of non-tandemly repeated heterogenous ribosome RNA gene in arbuscular mycorrhizal fungi.</title>
        <authorList>
            <person name="Maeda T."/>
            <person name="Kobayashi Y."/>
            <person name="Nakagawa T."/>
            <person name="Ezawa T."/>
            <person name="Yamaguchi K."/>
            <person name="Bino T."/>
            <person name="Nishimoto Y."/>
            <person name="Shigenobu S."/>
            <person name="Kawaguchi M."/>
        </authorList>
    </citation>
    <scope>NUCLEOTIDE SEQUENCE</scope>
    <source>
        <strain evidence="8">HR1</strain>
    </source>
</reference>
<keyword evidence="3 6" id="KW-0812">Transmembrane</keyword>
<evidence type="ECO:0000256" key="5">
    <source>
        <dbReference type="ARBA" id="ARBA00023136"/>
    </source>
</evidence>
<evidence type="ECO:0000313" key="8">
    <source>
        <dbReference type="EMBL" id="GES75538.1"/>
    </source>
</evidence>
<dbReference type="InterPro" id="IPR027379">
    <property type="entry name" value="CLS_N"/>
</dbReference>
<organism evidence="8 9">
    <name type="scientific">Rhizophagus clarus</name>
    <dbReference type="NCBI Taxonomy" id="94130"/>
    <lineage>
        <taxon>Eukaryota</taxon>
        <taxon>Fungi</taxon>
        <taxon>Fungi incertae sedis</taxon>
        <taxon>Mucoromycota</taxon>
        <taxon>Glomeromycotina</taxon>
        <taxon>Glomeromycetes</taxon>
        <taxon>Glomerales</taxon>
        <taxon>Glomeraceae</taxon>
        <taxon>Rhizophagus</taxon>
    </lineage>
</organism>
<dbReference type="OrthoDB" id="5193244at2759"/>
<evidence type="ECO:0000256" key="6">
    <source>
        <dbReference type="SAM" id="Phobius"/>
    </source>
</evidence>
<protein>
    <submittedName>
        <fullName evidence="8">PLDc_N domain-containing protein</fullName>
    </submittedName>
</protein>
<dbReference type="GO" id="GO:0005886">
    <property type="term" value="C:plasma membrane"/>
    <property type="evidence" value="ECO:0007669"/>
    <property type="project" value="UniProtKB-SubCell"/>
</dbReference>
<name>A0A8H3KX20_9GLOM</name>
<dbReference type="Pfam" id="PF13396">
    <property type="entry name" value="PLDc_N"/>
    <property type="match status" value="1"/>
</dbReference>
<dbReference type="EMBL" id="BLAL01000016">
    <property type="protein sequence ID" value="GES75538.1"/>
    <property type="molecule type" value="Genomic_DNA"/>
</dbReference>
<sequence length="69" mass="7789">MGEVNAFIGGILGLIVLILDLIAIFEIITSTRNLFPKILWILGILIFPVLGCIIYYFCSNREKHKPNRA</sequence>
<dbReference type="Proteomes" id="UP000615446">
    <property type="component" value="Unassembled WGS sequence"/>
</dbReference>
<evidence type="ECO:0000256" key="4">
    <source>
        <dbReference type="ARBA" id="ARBA00022989"/>
    </source>
</evidence>
<accession>A0A8H3KX20</accession>
<gene>
    <name evidence="8" type="ORF">RCL2_000296900</name>
</gene>